<proteinExistence type="predicted"/>
<comment type="caution">
    <text evidence="2">The sequence shown here is derived from an EMBL/GenBank/DDBJ whole genome shotgun (WGS) entry which is preliminary data.</text>
</comment>
<feature type="region of interest" description="Disordered" evidence="1">
    <location>
        <begin position="41"/>
        <end position="60"/>
    </location>
</feature>
<dbReference type="EMBL" id="NEEU01000007">
    <property type="protein sequence ID" value="PJD74120.1"/>
    <property type="molecule type" value="Genomic_DNA"/>
</dbReference>
<protein>
    <submittedName>
        <fullName evidence="2">Uncharacterized protein</fullName>
    </submittedName>
</protein>
<evidence type="ECO:0000313" key="2">
    <source>
        <dbReference type="EMBL" id="PJD74120.1"/>
    </source>
</evidence>
<evidence type="ECO:0000313" key="3">
    <source>
        <dbReference type="Proteomes" id="UP000230495"/>
    </source>
</evidence>
<evidence type="ECO:0000256" key="1">
    <source>
        <dbReference type="SAM" id="MobiDB-lite"/>
    </source>
</evidence>
<sequence length="88" mass="9796">MSVRFRDACQGGGAYGKTASPWPYRFPVKLLSGISQEISAPPVSRYRSPQPNDRAQRVSERGSGIYPVSHILLTLRCCIFLLPHEALH</sequence>
<name>A0A2J0PJ11_9ENTR</name>
<reference evidence="2 3" key="1">
    <citation type="journal article" date="2017" name="J. Antimicrob. Chemother.">
        <title>Characterization of the population structure, drug resistance mechanisms and plasmids of the community-associated Enterobacter cloacae complex in China.</title>
        <authorList>
            <person name="Zhou K."/>
            <person name="Yu W."/>
            <person name="Cao X."/>
            <person name="Shen P."/>
            <person name="Lu H."/>
            <person name="Luo Q."/>
            <person name="Rossen J.W.A."/>
            <person name="Xiao Y."/>
        </authorList>
    </citation>
    <scope>NUCLEOTIDE SEQUENCE [LARGE SCALE GENOMIC DNA]</scope>
    <source>
        <strain evidence="2">ECC1097</strain>
    </source>
</reference>
<gene>
    <name evidence="2" type="ORF">B9Q37_13520</name>
</gene>
<dbReference type="Proteomes" id="UP000230495">
    <property type="component" value="Unassembled WGS sequence"/>
</dbReference>
<organism evidence="2">
    <name type="scientific">Enterobacter kobei</name>
    <dbReference type="NCBI Taxonomy" id="208224"/>
    <lineage>
        <taxon>Bacteria</taxon>
        <taxon>Pseudomonadati</taxon>
        <taxon>Pseudomonadota</taxon>
        <taxon>Gammaproteobacteria</taxon>
        <taxon>Enterobacterales</taxon>
        <taxon>Enterobacteriaceae</taxon>
        <taxon>Enterobacter</taxon>
        <taxon>Enterobacter cloacae complex</taxon>
    </lineage>
</organism>
<accession>A0A2J0PJ11</accession>
<dbReference type="AlphaFoldDB" id="A0A2J0PJ11"/>